<accession>A0ABV3DUJ7</accession>
<keyword evidence="1" id="KW-0805">Transcription regulation</keyword>
<feature type="DNA-binding region" description="H-T-H motif" evidence="4">
    <location>
        <begin position="40"/>
        <end position="59"/>
    </location>
</feature>
<dbReference type="Proteomes" id="UP001551482">
    <property type="component" value="Unassembled WGS sequence"/>
</dbReference>
<evidence type="ECO:0000313" key="7">
    <source>
        <dbReference type="Proteomes" id="UP001551482"/>
    </source>
</evidence>
<dbReference type="Gene3D" id="1.10.357.10">
    <property type="entry name" value="Tetracycline Repressor, domain 2"/>
    <property type="match status" value="1"/>
</dbReference>
<keyword evidence="2 4" id="KW-0238">DNA-binding</keyword>
<dbReference type="InterPro" id="IPR023772">
    <property type="entry name" value="DNA-bd_HTH_TetR-type_CS"/>
</dbReference>
<dbReference type="Pfam" id="PF16859">
    <property type="entry name" value="TetR_C_11"/>
    <property type="match status" value="1"/>
</dbReference>
<feature type="domain" description="HTH tetR-type" evidence="5">
    <location>
        <begin position="17"/>
        <end position="77"/>
    </location>
</feature>
<proteinExistence type="predicted"/>
<evidence type="ECO:0000256" key="3">
    <source>
        <dbReference type="ARBA" id="ARBA00023163"/>
    </source>
</evidence>
<dbReference type="InterPro" id="IPR001647">
    <property type="entry name" value="HTH_TetR"/>
</dbReference>
<evidence type="ECO:0000256" key="4">
    <source>
        <dbReference type="PROSITE-ProRule" id="PRU00335"/>
    </source>
</evidence>
<dbReference type="Pfam" id="PF00440">
    <property type="entry name" value="TetR_N"/>
    <property type="match status" value="1"/>
</dbReference>
<organism evidence="6 7">
    <name type="scientific">Streptodolium elevatio</name>
    <dbReference type="NCBI Taxonomy" id="3157996"/>
    <lineage>
        <taxon>Bacteria</taxon>
        <taxon>Bacillati</taxon>
        <taxon>Actinomycetota</taxon>
        <taxon>Actinomycetes</taxon>
        <taxon>Kitasatosporales</taxon>
        <taxon>Streptomycetaceae</taxon>
        <taxon>Streptodolium</taxon>
    </lineage>
</organism>
<dbReference type="PRINTS" id="PR00455">
    <property type="entry name" value="HTHTETR"/>
</dbReference>
<protein>
    <submittedName>
        <fullName evidence="6">TetR/AcrR family transcriptional regulator</fullName>
    </submittedName>
</protein>
<dbReference type="SUPFAM" id="SSF46689">
    <property type="entry name" value="Homeodomain-like"/>
    <property type="match status" value="1"/>
</dbReference>
<evidence type="ECO:0000256" key="1">
    <source>
        <dbReference type="ARBA" id="ARBA00023015"/>
    </source>
</evidence>
<dbReference type="EMBL" id="JBEZFP010000173">
    <property type="protein sequence ID" value="MEU8139413.1"/>
    <property type="molecule type" value="Genomic_DNA"/>
</dbReference>
<keyword evidence="3" id="KW-0804">Transcription</keyword>
<dbReference type="InterPro" id="IPR009057">
    <property type="entry name" value="Homeodomain-like_sf"/>
</dbReference>
<evidence type="ECO:0000259" key="5">
    <source>
        <dbReference type="PROSITE" id="PS50977"/>
    </source>
</evidence>
<keyword evidence="7" id="KW-1185">Reference proteome</keyword>
<dbReference type="RefSeq" id="WP_358363493.1">
    <property type="nucleotide sequence ID" value="NZ_JBEZFP010000173.1"/>
</dbReference>
<dbReference type="InterPro" id="IPR036271">
    <property type="entry name" value="Tet_transcr_reg_TetR-rel_C_sf"/>
</dbReference>
<name>A0ABV3DUJ7_9ACTN</name>
<sequence>MTHPARTGQRYGPHRDPTINEAVLATTRRLLIEHGYAGVSIDLIASTAGVSRPAIYRRWPSKAHVVHEAVFVGIEPREQPDDGFAAEVRRMVRGAVQMFAEPATREAIPGLMSEIRSDPALQQILAARLETAARGSLTRQLPKAVEAGEVRRGVDADTLFDTIAGAAIFALCIRDVRDVEGLVASLTDLVLHGVLGPHATD</sequence>
<dbReference type="PROSITE" id="PS50977">
    <property type="entry name" value="HTH_TETR_2"/>
    <property type="match status" value="1"/>
</dbReference>
<dbReference type="PANTHER" id="PTHR30055">
    <property type="entry name" value="HTH-TYPE TRANSCRIPTIONAL REGULATOR RUTR"/>
    <property type="match status" value="1"/>
</dbReference>
<dbReference type="Gene3D" id="1.10.10.60">
    <property type="entry name" value="Homeodomain-like"/>
    <property type="match status" value="1"/>
</dbReference>
<evidence type="ECO:0000256" key="2">
    <source>
        <dbReference type="ARBA" id="ARBA00023125"/>
    </source>
</evidence>
<comment type="caution">
    <text evidence="6">The sequence shown here is derived from an EMBL/GenBank/DDBJ whole genome shotgun (WGS) entry which is preliminary data.</text>
</comment>
<reference evidence="6 7" key="1">
    <citation type="submission" date="2024-06" db="EMBL/GenBank/DDBJ databases">
        <title>The Natural Products Discovery Center: Release of the First 8490 Sequenced Strains for Exploring Actinobacteria Biosynthetic Diversity.</title>
        <authorList>
            <person name="Kalkreuter E."/>
            <person name="Kautsar S.A."/>
            <person name="Yang D."/>
            <person name="Bader C.D."/>
            <person name="Teijaro C.N."/>
            <person name="Fluegel L."/>
            <person name="Davis C.M."/>
            <person name="Simpson J.R."/>
            <person name="Lauterbach L."/>
            <person name="Steele A.D."/>
            <person name="Gui C."/>
            <person name="Meng S."/>
            <person name="Li G."/>
            <person name="Viehrig K."/>
            <person name="Ye F."/>
            <person name="Su P."/>
            <person name="Kiefer A.F."/>
            <person name="Nichols A."/>
            <person name="Cepeda A.J."/>
            <person name="Yan W."/>
            <person name="Fan B."/>
            <person name="Jiang Y."/>
            <person name="Adhikari A."/>
            <person name="Zheng C.-J."/>
            <person name="Schuster L."/>
            <person name="Cowan T.M."/>
            <person name="Smanski M.J."/>
            <person name="Chevrette M.G."/>
            <person name="De Carvalho L.P.S."/>
            <person name="Shen B."/>
        </authorList>
    </citation>
    <scope>NUCLEOTIDE SEQUENCE [LARGE SCALE GENOMIC DNA]</scope>
    <source>
        <strain evidence="6 7">NPDC048946</strain>
    </source>
</reference>
<gene>
    <name evidence="6" type="ORF">AB0C36_38685</name>
</gene>
<dbReference type="PROSITE" id="PS01081">
    <property type="entry name" value="HTH_TETR_1"/>
    <property type="match status" value="1"/>
</dbReference>
<evidence type="ECO:0000313" key="6">
    <source>
        <dbReference type="EMBL" id="MEU8139413.1"/>
    </source>
</evidence>
<dbReference type="PANTHER" id="PTHR30055:SF148">
    <property type="entry name" value="TETR-FAMILY TRANSCRIPTIONAL REGULATOR"/>
    <property type="match status" value="1"/>
</dbReference>
<dbReference type="InterPro" id="IPR050109">
    <property type="entry name" value="HTH-type_TetR-like_transc_reg"/>
</dbReference>
<dbReference type="InterPro" id="IPR011075">
    <property type="entry name" value="TetR_C"/>
</dbReference>
<dbReference type="SUPFAM" id="SSF48498">
    <property type="entry name" value="Tetracyclin repressor-like, C-terminal domain"/>
    <property type="match status" value="1"/>
</dbReference>